<evidence type="ECO:0000313" key="15">
    <source>
        <dbReference type="Proteomes" id="UP000246351"/>
    </source>
</evidence>
<evidence type="ECO:0000256" key="6">
    <source>
        <dbReference type="ARBA" id="ARBA00022833"/>
    </source>
</evidence>
<evidence type="ECO:0000256" key="1">
    <source>
        <dbReference type="ARBA" id="ARBA00022475"/>
    </source>
</evidence>
<feature type="transmembrane region" description="Helical" evidence="11">
    <location>
        <begin position="135"/>
        <end position="157"/>
    </location>
</feature>
<keyword evidence="7 11" id="KW-1133">Transmembrane helix</keyword>
<dbReference type="InterPro" id="IPR050083">
    <property type="entry name" value="HtpX_protease"/>
</dbReference>
<organism evidence="14 15">
    <name type="scientific">Staphylococcus pseudintermedius</name>
    <dbReference type="NCBI Taxonomy" id="283734"/>
    <lineage>
        <taxon>Bacteria</taxon>
        <taxon>Bacillati</taxon>
        <taxon>Bacillota</taxon>
        <taxon>Bacilli</taxon>
        <taxon>Bacillales</taxon>
        <taxon>Staphylococcaceae</taxon>
        <taxon>Staphylococcus</taxon>
        <taxon>Staphylococcus intermedius group</taxon>
    </lineage>
</organism>
<evidence type="ECO:0000256" key="8">
    <source>
        <dbReference type="ARBA" id="ARBA00023049"/>
    </source>
</evidence>
<feature type="transmembrane region" description="Helical" evidence="11">
    <location>
        <begin position="32"/>
        <end position="50"/>
    </location>
</feature>
<feature type="transmembrane region" description="Helical" evidence="11">
    <location>
        <begin position="163"/>
        <end position="183"/>
    </location>
</feature>
<keyword evidence="4" id="KW-0479">Metal-binding</keyword>
<evidence type="ECO:0000256" key="7">
    <source>
        <dbReference type="ARBA" id="ARBA00022989"/>
    </source>
</evidence>
<dbReference type="STRING" id="937773.SPSINT_0681"/>
<dbReference type="EMBL" id="QEIV01001108">
    <property type="protein sequence ID" value="PWZ97842.1"/>
    <property type="molecule type" value="Genomic_DNA"/>
</dbReference>
<dbReference type="InterPro" id="IPR001915">
    <property type="entry name" value="Peptidase_M48"/>
</dbReference>
<dbReference type="GO" id="GO:0006508">
    <property type="term" value="P:proteolysis"/>
    <property type="evidence" value="ECO:0007669"/>
    <property type="project" value="UniProtKB-KW"/>
</dbReference>
<evidence type="ECO:0000313" key="13">
    <source>
        <dbReference type="EMBL" id="PWZ74591.1"/>
    </source>
</evidence>
<keyword evidence="2 10" id="KW-0645">Protease</keyword>
<keyword evidence="3 11" id="KW-0812">Transmembrane</keyword>
<comment type="cofactor">
    <cofactor evidence="10">
        <name>Zn(2+)</name>
        <dbReference type="ChEBI" id="CHEBI:29105"/>
    </cofactor>
    <text evidence="10">Binds 1 zinc ion per subunit.</text>
</comment>
<evidence type="ECO:0000313" key="16">
    <source>
        <dbReference type="Proteomes" id="UP000246800"/>
    </source>
</evidence>
<dbReference type="PANTHER" id="PTHR43221:SF2">
    <property type="entry name" value="PROTEASE HTPX HOMOLOG"/>
    <property type="match status" value="1"/>
</dbReference>
<dbReference type="Pfam" id="PF01435">
    <property type="entry name" value="Peptidase_M48"/>
    <property type="match status" value="1"/>
</dbReference>
<keyword evidence="8 10" id="KW-0482">Metalloprotease</keyword>
<dbReference type="EMBL" id="QEIT01000035">
    <property type="protein sequence ID" value="PWZ74591.1"/>
    <property type="molecule type" value="Genomic_DNA"/>
</dbReference>
<dbReference type="Gene3D" id="3.30.2010.10">
    <property type="entry name" value="Metalloproteases ('zincins'), catalytic domain"/>
    <property type="match status" value="1"/>
</dbReference>
<feature type="domain" description="Peptidase M48" evidence="12">
    <location>
        <begin position="87"/>
        <end position="241"/>
    </location>
</feature>
<evidence type="ECO:0000313" key="14">
    <source>
        <dbReference type="EMBL" id="PWZ97842.1"/>
    </source>
</evidence>
<protein>
    <submittedName>
        <fullName evidence="14">Peptidase M48</fullName>
    </submittedName>
</protein>
<name>A0A166NFU9_STAPS</name>
<keyword evidence="1" id="KW-1003">Cell membrane</keyword>
<evidence type="ECO:0000256" key="11">
    <source>
        <dbReference type="SAM" id="Phobius"/>
    </source>
</evidence>
<gene>
    <name evidence="13" type="ORF">DD902_07950</name>
    <name evidence="14" type="ORF">DD924_11485</name>
</gene>
<evidence type="ECO:0000259" key="12">
    <source>
        <dbReference type="Pfam" id="PF01435"/>
    </source>
</evidence>
<evidence type="ECO:0000256" key="5">
    <source>
        <dbReference type="ARBA" id="ARBA00022801"/>
    </source>
</evidence>
<dbReference type="eggNOG" id="COG0501">
    <property type="taxonomic scope" value="Bacteria"/>
</dbReference>
<comment type="caution">
    <text evidence="14">The sequence shown here is derived from an EMBL/GenBank/DDBJ whole genome shotgun (WGS) entry which is preliminary data.</text>
</comment>
<evidence type="ECO:0000256" key="10">
    <source>
        <dbReference type="RuleBase" id="RU003983"/>
    </source>
</evidence>
<keyword evidence="9 11" id="KW-0472">Membrane</keyword>
<reference evidence="15 16" key="1">
    <citation type="journal article" date="2018" name="Vet. Microbiol.">
        <title>Clonal diversity and geographic distribution of methicillin-resistant Staphylococcus pseudintermedius from Australian animals: Discovery of novel sequence types.</title>
        <authorList>
            <person name="Worthing K.A."/>
            <person name="Abraham S."/>
            <person name="Coombs G.W."/>
            <person name="Pang S."/>
            <person name="Saputra S."/>
            <person name="Jordan D."/>
            <person name="Trott D.J."/>
            <person name="Norris J.M."/>
        </authorList>
    </citation>
    <scope>NUCLEOTIDE SEQUENCE [LARGE SCALE GENOMIC DNA]</scope>
    <source>
        <strain evidence="13 16">ST525 1</strain>
        <strain evidence="14 15">ST71 3</strain>
    </source>
</reference>
<keyword evidence="5 10" id="KW-0378">Hydrolase</keyword>
<dbReference type="Proteomes" id="UP000246800">
    <property type="component" value="Unassembled WGS sequence"/>
</dbReference>
<proteinExistence type="inferred from homology"/>
<dbReference type="GO" id="GO:0004222">
    <property type="term" value="F:metalloendopeptidase activity"/>
    <property type="evidence" value="ECO:0007669"/>
    <property type="project" value="InterPro"/>
</dbReference>
<dbReference type="AlphaFoldDB" id="A0A166NFU9"/>
<comment type="similarity">
    <text evidence="10">Belongs to the peptidase M48 family.</text>
</comment>
<evidence type="ECO:0000256" key="3">
    <source>
        <dbReference type="ARBA" id="ARBA00022692"/>
    </source>
</evidence>
<sequence length="242" mass="27890">MRILAILIYLLVVLIRLNIVNTPYLDENTKSLIFIFMTLLVPTFIIRPLFNKNTKNLIPLDYKELEASVELPQGTKMYTKASLLLKSAYVKGDRSKSSIVLNPELIEKVDIDELRFLIYHEVCHIKNNDITKNQLFRALSYGVLPFLLVFISGFIEFKSMNLFIAYIVLAVIIYLSGMLLYFLRIRRRELKCDSYASIHTSSATGIRALMTLKRLGILKDTKLVLFASHPNLDKRIQNLKNS</sequence>
<evidence type="ECO:0000256" key="2">
    <source>
        <dbReference type="ARBA" id="ARBA00022670"/>
    </source>
</evidence>
<accession>A0A166NFU9</accession>
<dbReference type="Proteomes" id="UP000246351">
    <property type="component" value="Unassembled WGS sequence"/>
</dbReference>
<dbReference type="PANTHER" id="PTHR43221">
    <property type="entry name" value="PROTEASE HTPX"/>
    <property type="match status" value="1"/>
</dbReference>
<keyword evidence="6 10" id="KW-0862">Zinc</keyword>
<dbReference type="GO" id="GO:0046872">
    <property type="term" value="F:metal ion binding"/>
    <property type="evidence" value="ECO:0007669"/>
    <property type="project" value="UniProtKB-KW"/>
</dbReference>
<evidence type="ECO:0000256" key="9">
    <source>
        <dbReference type="ARBA" id="ARBA00023136"/>
    </source>
</evidence>
<dbReference type="RefSeq" id="WP_015728887.1">
    <property type="nucleotide sequence ID" value="NZ_BAAFHS010000006.1"/>
</dbReference>
<evidence type="ECO:0000256" key="4">
    <source>
        <dbReference type="ARBA" id="ARBA00022723"/>
    </source>
</evidence>